<accession>A0A3B6ELY3</accession>
<dbReference type="Gramene" id="TraesCS3A02G356500.1">
    <property type="protein sequence ID" value="TraesCS3A02G356500.1"/>
    <property type="gene ID" value="TraesCS3A02G356500"/>
</dbReference>
<evidence type="ECO:0000256" key="2">
    <source>
        <dbReference type="ARBA" id="ARBA00004123"/>
    </source>
</evidence>
<keyword evidence="5" id="KW-0479">Metal-binding</keyword>
<evidence type="ECO:0000259" key="9">
    <source>
        <dbReference type="Pfam" id="PF13359"/>
    </source>
</evidence>
<sequence>MAPLRGAKRRKRHPEKALPAGVMAPLPPPDAADWWDSFSRRLAAGHYSKDCQNFESVFKMSRKTFDYICTLITGDFSRKTQGFRNFRFGDKMILALEDQVAVALLRLTTGESLLSIGNRFGMNHSAISNITWKFIESLEDHAISHLKWPDPEEMATIKAKFEKLQGLPNCCGAIDTTHILMCSSAQPNSNVWLDCENRNSMVLQAVVDPDMRFRDVVSGWPGSMDDSCILRTSGFYKLCEKGGRLDGQMELPGEPAGSVVREYIIGDTGYPLLPWLMTPYQERDLSPAKAAFNKQHATARMVVQGAMARLKERWQVLKGELWRPDKHRLPRIIYACCLLTNIMIDLGDTHRERAPASHDHDDGYYQQFSNVADDGAVAQRDVLCQYVSRLGGKLPE</sequence>
<comment type="similarity">
    <text evidence="3">Belongs to the HARBI1 family.</text>
</comment>
<dbReference type="InterPro" id="IPR045249">
    <property type="entry name" value="HARBI1-like"/>
</dbReference>
<keyword evidence="7" id="KW-0539">Nucleus</keyword>
<evidence type="ECO:0000313" key="11">
    <source>
        <dbReference type="Proteomes" id="UP000019116"/>
    </source>
</evidence>
<dbReference type="Gramene" id="TraesCLE_scaffold_077708_01G000400.1">
    <property type="protein sequence ID" value="TraesCLE_scaffold_077708_01G000400.1"/>
    <property type="gene ID" value="TraesCLE_scaffold_077708_01G000400"/>
</dbReference>
<evidence type="ECO:0000256" key="6">
    <source>
        <dbReference type="ARBA" id="ARBA00022801"/>
    </source>
</evidence>
<dbReference type="Gramene" id="TraesARI3A03G01482510.1">
    <property type="protein sequence ID" value="TraesARI3A03G01482510.1"/>
    <property type="gene ID" value="TraesARI3A03G01482510"/>
</dbReference>
<dbReference type="Gramene" id="TraesLDM3A03G01461670.1">
    <property type="protein sequence ID" value="TraesLDM3A03G01461670.1"/>
    <property type="gene ID" value="TraesLDM3A03G01461670"/>
</dbReference>
<dbReference type="Gramene" id="TraesNOR3A03G01481850.1">
    <property type="protein sequence ID" value="TraesNOR3A03G01481850.1"/>
    <property type="gene ID" value="TraesNOR3A03G01481850"/>
</dbReference>
<evidence type="ECO:0000256" key="7">
    <source>
        <dbReference type="ARBA" id="ARBA00023242"/>
    </source>
</evidence>
<organism evidence="10">
    <name type="scientific">Triticum aestivum</name>
    <name type="common">Wheat</name>
    <dbReference type="NCBI Taxonomy" id="4565"/>
    <lineage>
        <taxon>Eukaryota</taxon>
        <taxon>Viridiplantae</taxon>
        <taxon>Streptophyta</taxon>
        <taxon>Embryophyta</taxon>
        <taxon>Tracheophyta</taxon>
        <taxon>Spermatophyta</taxon>
        <taxon>Magnoliopsida</taxon>
        <taxon>Liliopsida</taxon>
        <taxon>Poales</taxon>
        <taxon>Poaceae</taxon>
        <taxon>BOP clade</taxon>
        <taxon>Pooideae</taxon>
        <taxon>Triticodae</taxon>
        <taxon>Triticeae</taxon>
        <taxon>Triticinae</taxon>
        <taxon>Triticum</taxon>
    </lineage>
</organism>
<dbReference type="AlphaFoldDB" id="A0A3B6ELY3"/>
<reference evidence="10" key="2">
    <citation type="submission" date="2018-10" db="UniProtKB">
        <authorList>
            <consortium name="EnsemblPlants"/>
        </authorList>
    </citation>
    <scope>IDENTIFICATION</scope>
</reference>
<dbReference type="Gramene" id="TraesCAD_scaffold_042644_01G000400.1">
    <property type="protein sequence ID" value="TraesCAD_scaffold_042644_01G000400.1"/>
    <property type="gene ID" value="TraesCAD_scaffold_042644_01G000400"/>
</dbReference>
<dbReference type="Gramene" id="TraesCS3A03G0847100.1">
    <property type="protein sequence ID" value="TraesCS3A03G0847100.1.CDS"/>
    <property type="gene ID" value="TraesCS3A03G0847100"/>
</dbReference>
<dbReference type="GO" id="GO:0046872">
    <property type="term" value="F:metal ion binding"/>
    <property type="evidence" value="ECO:0007669"/>
    <property type="project" value="UniProtKB-KW"/>
</dbReference>
<evidence type="ECO:0000256" key="8">
    <source>
        <dbReference type="SAM" id="MobiDB-lite"/>
    </source>
</evidence>
<dbReference type="Gramene" id="TraesLAC3A03G01404960.1">
    <property type="protein sequence ID" value="TraesLAC3A03G01404960.1"/>
    <property type="gene ID" value="TraesLAC3A03G01404960"/>
</dbReference>
<feature type="domain" description="DDE Tnp4" evidence="9">
    <location>
        <begin position="174"/>
        <end position="341"/>
    </location>
</feature>
<dbReference type="GO" id="GO:0004518">
    <property type="term" value="F:nuclease activity"/>
    <property type="evidence" value="ECO:0007669"/>
    <property type="project" value="UniProtKB-KW"/>
</dbReference>
<dbReference type="Gramene" id="TraesPARA_EIv1.0_0851950.1">
    <property type="protein sequence ID" value="TraesPARA_EIv1.0_0851950.1.CDS"/>
    <property type="gene ID" value="TraesPARA_EIv1.0_0851950"/>
</dbReference>
<keyword evidence="4" id="KW-0540">Nuclease</keyword>
<dbReference type="SMR" id="A0A3B6ELY3"/>
<dbReference type="Gramene" id="TraesKAR3A01G0370660.1">
    <property type="protein sequence ID" value="cds.TraesKAR3A01G0370660.1"/>
    <property type="gene ID" value="TraesKAR3A01G0370660"/>
</dbReference>
<proteinExistence type="inferred from homology"/>
<dbReference type="PANTHER" id="PTHR22930">
    <property type="match status" value="1"/>
</dbReference>
<dbReference type="EnsemblPlants" id="TraesCS3A02G356500.1">
    <property type="protein sequence ID" value="TraesCS3A02G356500.1"/>
    <property type="gene ID" value="TraesCS3A02G356500"/>
</dbReference>
<dbReference type="GO" id="GO:0005634">
    <property type="term" value="C:nucleus"/>
    <property type="evidence" value="ECO:0007669"/>
    <property type="project" value="UniProtKB-SubCell"/>
</dbReference>
<comment type="subcellular location">
    <subcellularLocation>
        <location evidence="2">Nucleus</location>
    </subcellularLocation>
</comment>
<dbReference type="RefSeq" id="XP_044342013.1">
    <property type="nucleotide sequence ID" value="XM_044486078.1"/>
</dbReference>
<keyword evidence="6" id="KW-0378">Hydrolase</keyword>
<gene>
    <name evidence="10" type="primary">LOC123062529</name>
</gene>
<dbReference type="OrthoDB" id="2668416at2759"/>
<dbReference type="PANTHER" id="PTHR22930:SF260">
    <property type="entry name" value="OS01G0838900 PROTEIN"/>
    <property type="match status" value="1"/>
</dbReference>
<keyword evidence="11" id="KW-1185">Reference proteome</keyword>
<feature type="region of interest" description="Disordered" evidence="8">
    <location>
        <begin position="1"/>
        <end position="24"/>
    </location>
</feature>
<evidence type="ECO:0000256" key="5">
    <source>
        <dbReference type="ARBA" id="ARBA00022723"/>
    </source>
</evidence>
<dbReference type="Gramene" id="TraesROB_scaffold_052434_01G000100.1">
    <property type="protein sequence ID" value="TraesROB_scaffold_052434_01G000100.1"/>
    <property type="gene ID" value="TraesROB_scaffold_052434_01G000100"/>
</dbReference>
<comment type="cofactor">
    <cofactor evidence="1">
        <name>a divalent metal cation</name>
        <dbReference type="ChEBI" id="CHEBI:60240"/>
    </cofactor>
</comment>
<evidence type="ECO:0000256" key="3">
    <source>
        <dbReference type="ARBA" id="ARBA00006958"/>
    </source>
</evidence>
<dbReference type="Gramene" id="TraesJUL3A03G01473470.1">
    <property type="protein sequence ID" value="TraesJUL3A03G01473470.1"/>
    <property type="gene ID" value="TraesJUL3A03G01473470"/>
</dbReference>
<evidence type="ECO:0000256" key="1">
    <source>
        <dbReference type="ARBA" id="ARBA00001968"/>
    </source>
</evidence>
<dbReference type="Gramene" id="TraesJAG3A03G01469820.1">
    <property type="protein sequence ID" value="TraesJAG3A03G01469820.1"/>
    <property type="gene ID" value="TraesJAG3A03G01469820"/>
</dbReference>
<dbReference type="InterPro" id="IPR027806">
    <property type="entry name" value="HARBI1_dom"/>
</dbReference>
<reference evidence="10" key="1">
    <citation type="submission" date="2018-08" db="EMBL/GenBank/DDBJ databases">
        <authorList>
            <person name="Rossello M."/>
        </authorList>
    </citation>
    <scope>NUCLEOTIDE SEQUENCE [LARGE SCALE GENOMIC DNA]</scope>
    <source>
        <strain evidence="10">cv. Chinese Spring</strain>
    </source>
</reference>
<dbReference type="STRING" id="4565.A0A3B6ELY3"/>
<dbReference type="Proteomes" id="UP000019116">
    <property type="component" value="Chromosome 3A"/>
</dbReference>
<dbReference type="OMA" id="GVMWKPD"/>
<protein>
    <recommendedName>
        <fullName evidence="9">DDE Tnp4 domain-containing protein</fullName>
    </recommendedName>
</protein>
<dbReference type="GO" id="GO:0016787">
    <property type="term" value="F:hydrolase activity"/>
    <property type="evidence" value="ECO:0007669"/>
    <property type="project" value="UniProtKB-KW"/>
</dbReference>
<dbReference type="GeneID" id="123062529"/>
<dbReference type="Gramene" id="TraesWEE_scaffold_067832_01G000100.1">
    <property type="protein sequence ID" value="TraesWEE_scaffold_067832_01G000100.1"/>
    <property type="gene ID" value="TraesWEE_scaffold_067832_01G000100"/>
</dbReference>
<evidence type="ECO:0000256" key="4">
    <source>
        <dbReference type="ARBA" id="ARBA00022722"/>
    </source>
</evidence>
<dbReference type="Pfam" id="PF13359">
    <property type="entry name" value="DDE_Tnp_4"/>
    <property type="match status" value="1"/>
</dbReference>
<dbReference type="Gramene" id="TraesSTA3A03G01452600.1">
    <property type="protein sequence ID" value="TraesSTA3A03G01452600.1"/>
    <property type="gene ID" value="TraesSTA3A03G01452600"/>
</dbReference>
<name>A0A3B6ELY3_WHEAT</name>
<dbReference type="Gramene" id="TraesMAC3A03G01459190.1">
    <property type="protein sequence ID" value="TraesMAC3A03G01459190.1"/>
    <property type="gene ID" value="TraesMAC3A03G01459190"/>
</dbReference>
<dbReference type="Gramene" id="TraesSYM3A03G01483760.1">
    <property type="protein sequence ID" value="TraesSYM3A03G01483760.1"/>
    <property type="gene ID" value="TraesSYM3A03G01483760"/>
</dbReference>
<evidence type="ECO:0000313" key="10">
    <source>
        <dbReference type="EnsemblPlants" id="TraesCS3A02G356500.1"/>
    </source>
</evidence>
<feature type="compositionally biased region" description="Basic residues" evidence="8">
    <location>
        <begin position="1"/>
        <end position="14"/>
    </location>
</feature>